<dbReference type="Proteomes" id="UP000195602">
    <property type="component" value="Unassembled WGS sequence"/>
</dbReference>
<dbReference type="KEGG" id="clus:A9F13_14g01221"/>
<proteinExistence type="predicted"/>
<name>A0AA91PXE8_CLALS</name>
<protein>
    <submittedName>
        <fullName evidence="2">Uncharacterized protein</fullName>
    </submittedName>
</protein>
<accession>A0AA91PXE8</accession>
<reference evidence="2 3" key="1">
    <citation type="submission" date="2017-04" db="EMBL/GenBank/DDBJ databases">
        <title>Draft genome of the yeast Clavispora lusitaniae type strain CBS 6936.</title>
        <authorList>
            <person name="Durrens P."/>
            <person name="Klopp C."/>
            <person name="Biteau N."/>
            <person name="Fitton-Ouhabi V."/>
            <person name="Dementhon K."/>
            <person name="Accoceberry I."/>
            <person name="Sherman D.J."/>
            <person name="Noel T."/>
        </authorList>
    </citation>
    <scope>NUCLEOTIDE SEQUENCE [LARGE SCALE GENOMIC DNA]</scope>
    <source>
        <strain evidence="2 3">CBS 6936</strain>
    </source>
</reference>
<evidence type="ECO:0000313" key="2">
    <source>
        <dbReference type="EMBL" id="OVF07285.1"/>
    </source>
</evidence>
<feature type="region of interest" description="Disordered" evidence="1">
    <location>
        <begin position="1"/>
        <end position="37"/>
    </location>
</feature>
<evidence type="ECO:0000256" key="1">
    <source>
        <dbReference type="SAM" id="MobiDB-lite"/>
    </source>
</evidence>
<evidence type="ECO:0000313" key="3">
    <source>
        <dbReference type="Proteomes" id="UP000195602"/>
    </source>
</evidence>
<dbReference type="EMBL" id="LYUB02000014">
    <property type="protein sequence ID" value="OVF07285.1"/>
    <property type="molecule type" value="Genomic_DNA"/>
</dbReference>
<comment type="caution">
    <text evidence="2">The sequence shown here is derived from an EMBL/GenBank/DDBJ whole genome shotgun (WGS) entry which is preliminary data.</text>
</comment>
<dbReference type="AlphaFoldDB" id="A0AA91PXE8"/>
<sequence>MGSNQMNQTAWARDDNSIGTQTAGVSRWRGDECKKGMTMTMTIEKEAMREMPGDADAVDAEAPEGQCWRM</sequence>
<gene>
    <name evidence="2" type="ORF">A9F13_14g01221</name>
</gene>
<feature type="compositionally biased region" description="Polar residues" evidence="1">
    <location>
        <begin position="1"/>
        <end position="10"/>
    </location>
</feature>
<organism evidence="2 3">
    <name type="scientific">Clavispora lusitaniae</name>
    <name type="common">Candida lusitaniae</name>
    <dbReference type="NCBI Taxonomy" id="36911"/>
    <lineage>
        <taxon>Eukaryota</taxon>
        <taxon>Fungi</taxon>
        <taxon>Dikarya</taxon>
        <taxon>Ascomycota</taxon>
        <taxon>Saccharomycotina</taxon>
        <taxon>Pichiomycetes</taxon>
        <taxon>Metschnikowiaceae</taxon>
        <taxon>Clavispora</taxon>
    </lineage>
</organism>
<feature type="region of interest" description="Disordered" evidence="1">
    <location>
        <begin position="50"/>
        <end position="70"/>
    </location>
</feature>